<comment type="similarity">
    <text evidence="1">Belongs to the peptidase S1 family.</text>
</comment>
<keyword evidence="3" id="KW-1015">Disulfide bond</keyword>
<dbReference type="PRINTS" id="PR00722">
    <property type="entry name" value="CHYMOTRYPSIN"/>
</dbReference>
<evidence type="ECO:0000313" key="8">
    <source>
        <dbReference type="EMBL" id="EJK47790.1"/>
    </source>
</evidence>
<evidence type="ECO:0000313" key="9">
    <source>
        <dbReference type="Proteomes" id="UP000266841"/>
    </source>
</evidence>
<dbReference type="SMART" id="SM00020">
    <property type="entry name" value="Tryp_SPc"/>
    <property type="match status" value="1"/>
</dbReference>
<dbReference type="Pfam" id="PF00089">
    <property type="entry name" value="Trypsin"/>
    <property type="match status" value="1"/>
</dbReference>
<dbReference type="AlphaFoldDB" id="K0R542"/>
<feature type="signal peptide" evidence="6">
    <location>
        <begin position="1"/>
        <end position="19"/>
    </location>
</feature>
<keyword evidence="4" id="KW-0645">Protease</keyword>
<dbReference type="OrthoDB" id="104223at2759"/>
<evidence type="ECO:0000256" key="6">
    <source>
        <dbReference type="SAM" id="SignalP"/>
    </source>
</evidence>
<dbReference type="PROSITE" id="PS50240">
    <property type="entry name" value="TRYPSIN_DOM"/>
    <property type="match status" value="1"/>
</dbReference>
<dbReference type="InterPro" id="IPR001314">
    <property type="entry name" value="Peptidase_S1A"/>
</dbReference>
<dbReference type="InterPro" id="IPR043504">
    <property type="entry name" value="Peptidase_S1_PA_chymotrypsin"/>
</dbReference>
<dbReference type="InterPro" id="IPR018114">
    <property type="entry name" value="TRYPSIN_HIS"/>
</dbReference>
<feature type="compositionally biased region" description="Polar residues" evidence="5">
    <location>
        <begin position="407"/>
        <end position="436"/>
    </location>
</feature>
<evidence type="ECO:0000259" key="7">
    <source>
        <dbReference type="PROSITE" id="PS50240"/>
    </source>
</evidence>
<reference evidence="8 9" key="1">
    <citation type="journal article" date="2012" name="Genome Biol.">
        <title>Genome and low-iron response of an oceanic diatom adapted to chronic iron limitation.</title>
        <authorList>
            <person name="Lommer M."/>
            <person name="Specht M."/>
            <person name="Roy A.S."/>
            <person name="Kraemer L."/>
            <person name="Andreson R."/>
            <person name="Gutowska M.A."/>
            <person name="Wolf J."/>
            <person name="Bergner S.V."/>
            <person name="Schilhabel M.B."/>
            <person name="Klostermeier U.C."/>
            <person name="Beiko R.G."/>
            <person name="Rosenstiel P."/>
            <person name="Hippler M."/>
            <person name="Laroche J."/>
        </authorList>
    </citation>
    <scope>NUCLEOTIDE SEQUENCE [LARGE SCALE GENOMIC DNA]</scope>
    <source>
        <strain evidence="8 9">CCMP1005</strain>
    </source>
</reference>
<dbReference type="InterPro" id="IPR009003">
    <property type="entry name" value="Peptidase_S1_PA"/>
</dbReference>
<protein>
    <recommendedName>
        <fullName evidence="7">Peptidase S1 domain-containing protein</fullName>
    </recommendedName>
</protein>
<evidence type="ECO:0000256" key="4">
    <source>
        <dbReference type="RuleBase" id="RU363034"/>
    </source>
</evidence>
<keyword evidence="6" id="KW-0732">Signal</keyword>
<dbReference type="PANTHER" id="PTHR24276:SF91">
    <property type="entry name" value="AT26814P-RELATED"/>
    <property type="match status" value="1"/>
</dbReference>
<dbReference type="EMBL" id="AGNL01046626">
    <property type="protein sequence ID" value="EJK47790.1"/>
    <property type="molecule type" value="Genomic_DNA"/>
</dbReference>
<feature type="compositionally biased region" description="Polar residues" evidence="5">
    <location>
        <begin position="448"/>
        <end position="461"/>
    </location>
</feature>
<gene>
    <name evidence="8" type="ORF">THAOC_33472</name>
</gene>
<dbReference type="InterPro" id="IPR050430">
    <property type="entry name" value="Peptidase_S1"/>
</dbReference>
<keyword evidence="9" id="KW-1185">Reference proteome</keyword>
<dbReference type="PROSITE" id="PS00134">
    <property type="entry name" value="TRYPSIN_HIS"/>
    <property type="match status" value="1"/>
</dbReference>
<comment type="caution">
    <text evidence="8">The sequence shown here is derived from an EMBL/GenBank/DDBJ whole genome shotgun (WGS) entry which is preliminary data.</text>
</comment>
<proteinExistence type="inferred from homology"/>
<dbReference type="SUPFAM" id="SSF50494">
    <property type="entry name" value="Trypsin-like serine proteases"/>
    <property type="match status" value="1"/>
</dbReference>
<evidence type="ECO:0000256" key="1">
    <source>
        <dbReference type="ARBA" id="ARBA00007664"/>
    </source>
</evidence>
<keyword evidence="4" id="KW-0720">Serine protease</keyword>
<dbReference type="InterPro" id="IPR033116">
    <property type="entry name" value="TRYPSIN_SER"/>
</dbReference>
<accession>K0R542</accession>
<evidence type="ECO:0000256" key="3">
    <source>
        <dbReference type="ARBA" id="ARBA00023157"/>
    </source>
</evidence>
<feature type="chain" id="PRO_5003838882" description="Peptidase S1 domain-containing protein" evidence="6">
    <location>
        <begin position="20"/>
        <end position="624"/>
    </location>
</feature>
<dbReference type="OMA" id="GESRINH"/>
<organism evidence="8 9">
    <name type="scientific">Thalassiosira oceanica</name>
    <name type="common">Marine diatom</name>
    <dbReference type="NCBI Taxonomy" id="159749"/>
    <lineage>
        <taxon>Eukaryota</taxon>
        <taxon>Sar</taxon>
        <taxon>Stramenopiles</taxon>
        <taxon>Ochrophyta</taxon>
        <taxon>Bacillariophyta</taxon>
        <taxon>Coscinodiscophyceae</taxon>
        <taxon>Thalassiosirophycidae</taxon>
        <taxon>Thalassiosirales</taxon>
        <taxon>Thalassiosiraceae</taxon>
        <taxon>Thalassiosira</taxon>
    </lineage>
</organism>
<dbReference type="Proteomes" id="UP000266841">
    <property type="component" value="Unassembled WGS sequence"/>
</dbReference>
<dbReference type="eggNOG" id="KOG3627">
    <property type="taxonomic scope" value="Eukaryota"/>
</dbReference>
<dbReference type="PANTHER" id="PTHR24276">
    <property type="entry name" value="POLYSERASE-RELATED"/>
    <property type="match status" value="1"/>
</dbReference>
<sequence length="624" mass="67092">MNPLSTTLFLSTLAAVATGKTNIRGGEHHRELQRDRIIGGSEAQEDRYSFAVSLQDRIGHFCGGTLISPDTVLSAAHCGGGGYDIVVGRHDHGDRDGEVMSVKKERKHPNYESDTTNNDYMLIFLDEPVSVDNVKFASVTDNFVGANEAVTVVGWGDIDIDLDEEELPDELQEVEVFTISNNECDDSEGVIDGEKDNYHGQITSSMLCAEHPKRKDACQGDSGGPLVKKSGSGSGEEFELVGVVSWGVGCAHDDFPGVYARVSAEYRWIKEEVCKRSSHPPASFSCEDDSSDNDGVDDPPTLSPSLAPTLLPTTFDESIELDPTLSPTLSPSLAPTLLPTILAETDSLSLSPTLLPTILAEADSLSPTLLPTILAEADSLSPTLTEEDSLSLTLRATSLTEEDIDEGNSSSGSLMDSVRDSASSEVQELAPSTTQSPDKDRSGVKLIGSTSTPSSNAMSLNNGESRINHVCVHMMPQSWQNITLLVTTATRRHVLPLRCERGYSSKIMEVFGVNRYMPPSSIPCKPPCTSISGRVAQYCGSLLPPSPAFGLLPSDVSNHSLMGDFGCGAICAACRPTRGSISCVRKALGRSRLFKTQHTYLEAMQQTSMERIALSPPIFIGREK</sequence>
<dbReference type="FunFam" id="2.40.10.10:FF:000002">
    <property type="entry name" value="Transmembrane protease serine"/>
    <property type="match status" value="1"/>
</dbReference>
<dbReference type="InterPro" id="IPR001254">
    <property type="entry name" value="Trypsin_dom"/>
</dbReference>
<evidence type="ECO:0000256" key="2">
    <source>
        <dbReference type="ARBA" id="ARBA00023026"/>
    </source>
</evidence>
<feature type="region of interest" description="Disordered" evidence="5">
    <location>
        <begin position="401"/>
        <end position="461"/>
    </location>
</feature>
<feature type="compositionally biased region" description="Acidic residues" evidence="5">
    <location>
        <begin position="286"/>
        <end position="297"/>
    </location>
</feature>
<keyword evidence="2" id="KW-0843">Virulence</keyword>
<dbReference type="PROSITE" id="PS00135">
    <property type="entry name" value="TRYPSIN_SER"/>
    <property type="match status" value="1"/>
</dbReference>
<dbReference type="CDD" id="cd00190">
    <property type="entry name" value="Tryp_SPc"/>
    <property type="match status" value="1"/>
</dbReference>
<dbReference type="GO" id="GO:0004252">
    <property type="term" value="F:serine-type endopeptidase activity"/>
    <property type="evidence" value="ECO:0007669"/>
    <property type="project" value="InterPro"/>
</dbReference>
<dbReference type="GO" id="GO:0006508">
    <property type="term" value="P:proteolysis"/>
    <property type="evidence" value="ECO:0007669"/>
    <property type="project" value="UniProtKB-KW"/>
</dbReference>
<name>K0R542_THAOC</name>
<dbReference type="Gene3D" id="2.40.10.10">
    <property type="entry name" value="Trypsin-like serine proteases"/>
    <property type="match status" value="1"/>
</dbReference>
<evidence type="ECO:0000256" key="5">
    <source>
        <dbReference type="SAM" id="MobiDB-lite"/>
    </source>
</evidence>
<feature type="domain" description="Peptidase S1" evidence="7">
    <location>
        <begin position="37"/>
        <end position="274"/>
    </location>
</feature>
<feature type="region of interest" description="Disordered" evidence="5">
    <location>
        <begin position="278"/>
        <end position="304"/>
    </location>
</feature>
<keyword evidence="4" id="KW-0378">Hydrolase</keyword>